<dbReference type="PROSITE" id="PS00108">
    <property type="entry name" value="PROTEIN_KINASE_ST"/>
    <property type="match status" value="1"/>
</dbReference>
<keyword evidence="1 3" id="KW-0547">Nucleotide-binding</keyword>
<dbReference type="GO" id="GO:0004674">
    <property type="term" value="F:protein serine/threonine kinase activity"/>
    <property type="evidence" value="ECO:0007669"/>
    <property type="project" value="TreeGrafter"/>
</dbReference>
<evidence type="ECO:0000256" key="1">
    <source>
        <dbReference type="ARBA" id="ARBA00022741"/>
    </source>
</evidence>
<dbReference type="GO" id="GO:0044773">
    <property type="term" value="P:mitotic DNA damage checkpoint signaling"/>
    <property type="evidence" value="ECO:0007669"/>
    <property type="project" value="TreeGrafter"/>
</dbReference>
<dbReference type="OrthoDB" id="74764at2759"/>
<dbReference type="SMART" id="SM00220">
    <property type="entry name" value="S_TKc"/>
    <property type="match status" value="1"/>
</dbReference>
<evidence type="ECO:0000313" key="6">
    <source>
        <dbReference type="EMBL" id="CAD8131667.1"/>
    </source>
</evidence>
<dbReference type="GO" id="GO:0005737">
    <property type="term" value="C:cytoplasm"/>
    <property type="evidence" value="ECO:0007669"/>
    <property type="project" value="TreeGrafter"/>
</dbReference>
<dbReference type="EMBL" id="CAJJDP010000001">
    <property type="protein sequence ID" value="CAD8131667.1"/>
    <property type="molecule type" value="Genomic_DNA"/>
</dbReference>
<dbReference type="InterPro" id="IPR008271">
    <property type="entry name" value="Ser/Thr_kinase_AS"/>
</dbReference>
<sequence length="523" mass="60046">MHQKLWIPIPNEFKPKQEHPIVQGEFTKPNGKTRLLYGYDQYVVCVKKDEQPKKCLKLEFETKFEILRQPVQKKDEDDDSLGPIIGIQFIKENGDINQVYKLNATAKLILEWRSYLSPRINQWQFHHMFRVYKKIGKGNFASVYMAERIEDGEEMAIKAFAKQAAYAEENGKEAILNELAIMRQLRNKHLMRMFEVYETSNSLYVALELLEGGSLYDLIKDKVPINTKQIQQIMVGILIGLQEMHKKEIMHRDLKLENILFKTPKKMESVVIADFGLATHVNEPVYLYCRCGTPGYVAPEVINLKDMKAKYSSICDIYSLGLVFYLLLTGKPAFNGKSYATVVKQNREANIDFEIKSLQIVPAPAVDLLKQMLEKDPKKRINAEKCMQHPFLSEMTKAIIEAEKEDQQHLDEVDEGNELNKINDEYSKFDANRNINSPLQSPTQSPGLIMQKQVQQQKQIDSTQAVGNDSPLLKGKVDSIDSTQSIGTPKKKNNQYQPSPQIKPSRFAKQAQNNPLLKYAKKD</sequence>
<keyword evidence="2 3" id="KW-0067">ATP-binding</keyword>
<feature type="domain" description="Protein kinase" evidence="5">
    <location>
        <begin position="129"/>
        <end position="392"/>
    </location>
</feature>
<accession>A0A8S1RWB2</accession>
<evidence type="ECO:0000256" key="2">
    <source>
        <dbReference type="ARBA" id="ARBA00022840"/>
    </source>
</evidence>
<evidence type="ECO:0000313" key="7">
    <source>
        <dbReference type="Proteomes" id="UP000683925"/>
    </source>
</evidence>
<name>A0A8S1RWB2_PAROT</name>
<dbReference type="PANTHER" id="PTHR44167:SF18">
    <property type="entry name" value="PROTEIN KINASE DOMAIN-CONTAINING PROTEIN"/>
    <property type="match status" value="1"/>
</dbReference>
<dbReference type="Pfam" id="PF00069">
    <property type="entry name" value="Pkinase"/>
    <property type="match status" value="1"/>
</dbReference>
<evidence type="ECO:0000256" key="4">
    <source>
        <dbReference type="SAM" id="MobiDB-lite"/>
    </source>
</evidence>
<feature type="region of interest" description="Disordered" evidence="4">
    <location>
        <begin position="430"/>
        <end position="523"/>
    </location>
</feature>
<feature type="compositionally biased region" description="Polar residues" evidence="4">
    <location>
        <begin position="433"/>
        <end position="446"/>
    </location>
</feature>
<organism evidence="6 7">
    <name type="scientific">Paramecium octaurelia</name>
    <dbReference type="NCBI Taxonomy" id="43137"/>
    <lineage>
        <taxon>Eukaryota</taxon>
        <taxon>Sar</taxon>
        <taxon>Alveolata</taxon>
        <taxon>Ciliophora</taxon>
        <taxon>Intramacronucleata</taxon>
        <taxon>Oligohymenophorea</taxon>
        <taxon>Peniculida</taxon>
        <taxon>Parameciidae</taxon>
        <taxon>Paramecium</taxon>
    </lineage>
</organism>
<evidence type="ECO:0000259" key="5">
    <source>
        <dbReference type="PROSITE" id="PS50011"/>
    </source>
</evidence>
<gene>
    <name evidence="6" type="ORF">POCTA_138.1.T0030042</name>
</gene>
<protein>
    <recommendedName>
        <fullName evidence="5">Protein kinase domain-containing protein</fullName>
    </recommendedName>
</protein>
<dbReference type="GO" id="GO:0005524">
    <property type="term" value="F:ATP binding"/>
    <property type="evidence" value="ECO:0007669"/>
    <property type="project" value="UniProtKB-UniRule"/>
</dbReference>
<comment type="caution">
    <text evidence="6">The sequence shown here is derived from an EMBL/GenBank/DDBJ whole genome shotgun (WGS) entry which is preliminary data.</text>
</comment>
<dbReference type="PANTHER" id="PTHR44167">
    <property type="entry name" value="OVARIAN-SPECIFIC SERINE/THREONINE-PROTEIN KINASE LOK-RELATED"/>
    <property type="match status" value="1"/>
</dbReference>
<dbReference type="InterPro" id="IPR017441">
    <property type="entry name" value="Protein_kinase_ATP_BS"/>
</dbReference>
<dbReference type="GO" id="GO:0005634">
    <property type="term" value="C:nucleus"/>
    <property type="evidence" value="ECO:0007669"/>
    <property type="project" value="TreeGrafter"/>
</dbReference>
<dbReference type="OMA" id="WIPIPNE"/>
<feature type="binding site" evidence="3">
    <location>
        <position position="158"/>
    </location>
    <ligand>
        <name>ATP</name>
        <dbReference type="ChEBI" id="CHEBI:30616"/>
    </ligand>
</feature>
<keyword evidence="7" id="KW-1185">Reference proteome</keyword>
<reference evidence="6" key="1">
    <citation type="submission" date="2021-01" db="EMBL/GenBank/DDBJ databases">
        <authorList>
            <consortium name="Genoscope - CEA"/>
            <person name="William W."/>
        </authorList>
    </citation>
    <scope>NUCLEOTIDE SEQUENCE</scope>
</reference>
<dbReference type="PROSITE" id="PS00107">
    <property type="entry name" value="PROTEIN_KINASE_ATP"/>
    <property type="match status" value="1"/>
</dbReference>
<evidence type="ECO:0000256" key="3">
    <source>
        <dbReference type="PROSITE-ProRule" id="PRU10141"/>
    </source>
</evidence>
<dbReference type="FunFam" id="1.10.510.10:FF:000945">
    <property type="entry name" value="Uncharacterized protein"/>
    <property type="match status" value="1"/>
</dbReference>
<proteinExistence type="predicted"/>
<dbReference type="Proteomes" id="UP000683925">
    <property type="component" value="Unassembled WGS sequence"/>
</dbReference>
<dbReference type="AlphaFoldDB" id="A0A8S1RWB2"/>
<dbReference type="InterPro" id="IPR000719">
    <property type="entry name" value="Prot_kinase_dom"/>
</dbReference>
<dbReference type="PROSITE" id="PS50011">
    <property type="entry name" value="PROTEIN_KINASE_DOM"/>
    <property type="match status" value="1"/>
</dbReference>